<comment type="similarity">
    <text evidence="1">Belongs to the IUNH family.</text>
</comment>
<reference evidence="3" key="1">
    <citation type="submission" date="2022-07" db="EMBL/GenBank/DDBJ databases">
        <title>Chromosome-level genome of Muraenolepis orangiensis.</title>
        <authorList>
            <person name="Kim J."/>
        </authorList>
    </citation>
    <scope>NUCLEOTIDE SEQUENCE</scope>
    <source>
        <strain evidence="3">KU_S4_2022</strain>
        <tissue evidence="3">Muscle</tissue>
    </source>
</reference>
<evidence type="ECO:0000259" key="2">
    <source>
        <dbReference type="Pfam" id="PF01156"/>
    </source>
</evidence>
<name>A0A9Q0DB55_9TELE</name>
<keyword evidence="4" id="KW-1185">Reference proteome</keyword>
<dbReference type="SUPFAM" id="SSF53590">
    <property type="entry name" value="Nucleoside hydrolase"/>
    <property type="match status" value="1"/>
</dbReference>
<gene>
    <name evidence="3" type="ORF">NHX12_015031</name>
</gene>
<dbReference type="GO" id="GO:0016799">
    <property type="term" value="F:hydrolase activity, hydrolyzing N-glycosyl compounds"/>
    <property type="evidence" value="ECO:0007669"/>
    <property type="project" value="InterPro"/>
</dbReference>
<dbReference type="CDD" id="cd02649">
    <property type="entry name" value="nuc_hydro_CeIAG"/>
    <property type="match status" value="1"/>
</dbReference>
<evidence type="ECO:0000313" key="4">
    <source>
        <dbReference type="Proteomes" id="UP001148018"/>
    </source>
</evidence>
<sequence>MGKIKLILDVDTGMDDAQGIMLALASPDAHVLAITCTHGNTSLENSCRNTLRVLQACNRLDIPVFRGCETPLLGRVFSASEFHGMDGLGDVPDPKAPDLGHLQVEGAVEALVRLVKENPGEVNLVAVGPLTSLALAVKLDPSLPGNLKGLYIMGGNTESRGNTTVCGEFNFVADPEAAFIVLTHYRCPTFIASWEFCCRNKLSWSFCDKWLDQDSDKARFMAKIIKYTMGVAKSQEYLKEAVAGSGFFSCDCYAVAAAIDGTLLTESDQVAVTVELEGVNTRGMMVLDYMELLTHKHKATILKAVDLDKFKAMMMRALE</sequence>
<dbReference type="OrthoDB" id="432381at2759"/>
<dbReference type="InterPro" id="IPR036452">
    <property type="entry name" value="Ribo_hydro-like"/>
</dbReference>
<accession>A0A9Q0DB55</accession>
<proteinExistence type="inferred from homology"/>
<dbReference type="AlphaFoldDB" id="A0A9Q0DB55"/>
<dbReference type="Proteomes" id="UP001148018">
    <property type="component" value="Unassembled WGS sequence"/>
</dbReference>
<dbReference type="InterPro" id="IPR052775">
    <property type="entry name" value="IUN_hydrolase"/>
</dbReference>
<feature type="domain" description="Inosine/uridine-preferring nucleoside hydrolase" evidence="2">
    <location>
        <begin position="6"/>
        <end position="311"/>
    </location>
</feature>
<dbReference type="PANTHER" id="PTHR46190">
    <property type="entry name" value="SI:CH211-201H21.5-RELATED"/>
    <property type="match status" value="1"/>
</dbReference>
<protein>
    <recommendedName>
        <fullName evidence="2">Inosine/uridine-preferring nucleoside hydrolase domain-containing protein</fullName>
    </recommendedName>
</protein>
<evidence type="ECO:0000256" key="1">
    <source>
        <dbReference type="ARBA" id="ARBA00009176"/>
    </source>
</evidence>
<dbReference type="EMBL" id="JANIIK010000119">
    <property type="protein sequence ID" value="KAJ3584536.1"/>
    <property type="molecule type" value="Genomic_DNA"/>
</dbReference>
<dbReference type="Pfam" id="PF01156">
    <property type="entry name" value="IU_nuc_hydro"/>
    <property type="match status" value="1"/>
</dbReference>
<dbReference type="Gene3D" id="3.90.245.10">
    <property type="entry name" value="Ribonucleoside hydrolase-like"/>
    <property type="match status" value="1"/>
</dbReference>
<dbReference type="InterPro" id="IPR001910">
    <property type="entry name" value="Inosine/uridine_hydrolase_dom"/>
</dbReference>
<comment type="caution">
    <text evidence="3">The sequence shown here is derived from an EMBL/GenBank/DDBJ whole genome shotgun (WGS) entry which is preliminary data.</text>
</comment>
<dbReference type="PANTHER" id="PTHR46190:SF1">
    <property type="entry name" value="SI:CH211-201H21.5"/>
    <property type="match status" value="1"/>
</dbReference>
<evidence type="ECO:0000313" key="3">
    <source>
        <dbReference type="EMBL" id="KAJ3584536.1"/>
    </source>
</evidence>
<organism evidence="3 4">
    <name type="scientific">Muraenolepis orangiensis</name>
    <name type="common">Patagonian moray cod</name>
    <dbReference type="NCBI Taxonomy" id="630683"/>
    <lineage>
        <taxon>Eukaryota</taxon>
        <taxon>Metazoa</taxon>
        <taxon>Chordata</taxon>
        <taxon>Craniata</taxon>
        <taxon>Vertebrata</taxon>
        <taxon>Euteleostomi</taxon>
        <taxon>Actinopterygii</taxon>
        <taxon>Neopterygii</taxon>
        <taxon>Teleostei</taxon>
        <taxon>Neoteleostei</taxon>
        <taxon>Acanthomorphata</taxon>
        <taxon>Zeiogadaria</taxon>
        <taxon>Gadariae</taxon>
        <taxon>Gadiformes</taxon>
        <taxon>Muraenolepidoidei</taxon>
        <taxon>Muraenolepididae</taxon>
        <taxon>Muraenolepis</taxon>
    </lineage>
</organism>